<evidence type="ECO:0000256" key="2">
    <source>
        <dbReference type="ARBA" id="ARBA00022598"/>
    </source>
</evidence>
<dbReference type="NCBIfam" id="TIGR00347">
    <property type="entry name" value="bioD"/>
    <property type="match status" value="1"/>
</dbReference>
<name>A0A423PXI4_9GAMM</name>
<evidence type="ECO:0000256" key="5">
    <source>
        <dbReference type="ARBA" id="ARBA00022756"/>
    </source>
</evidence>
<comment type="function">
    <text evidence="8">Catalyzes a mechanistically unusual reaction, the ATP-dependent insertion of CO2 between the N7 and N8 nitrogen atoms of 7,8-diaminopelargonic acid (DAPA, also called 7,8-diammoniononanoate) to form a ureido ring.</text>
</comment>
<dbReference type="GO" id="GO:0042803">
    <property type="term" value="F:protein homodimerization activity"/>
    <property type="evidence" value="ECO:0007669"/>
    <property type="project" value="UniProtKB-ARBA"/>
</dbReference>
<dbReference type="InterPro" id="IPR027417">
    <property type="entry name" value="P-loop_NTPase"/>
</dbReference>
<proteinExistence type="inferred from homology"/>
<dbReference type="HAMAP" id="MF_00336">
    <property type="entry name" value="BioD"/>
    <property type="match status" value="1"/>
</dbReference>
<dbReference type="EC" id="6.3.3.3" evidence="8"/>
<dbReference type="GO" id="GO:0009102">
    <property type="term" value="P:biotin biosynthetic process"/>
    <property type="evidence" value="ECO:0007669"/>
    <property type="project" value="UniProtKB-UniRule"/>
</dbReference>
<keyword evidence="4 8" id="KW-0547">Nucleotide-binding</keyword>
<dbReference type="CDD" id="cd03109">
    <property type="entry name" value="DTBS"/>
    <property type="match status" value="1"/>
</dbReference>
<dbReference type="EMBL" id="AYKF01000077">
    <property type="protein sequence ID" value="ROO30182.1"/>
    <property type="molecule type" value="Genomic_DNA"/>
</dbReference>
<comment type="cofactor">
    <cofactor evidence="8">
        <name>Mg(2+)</name>
        <dbReference type="ChEBI" id="CHEBI:18420"/>
    </cofactor>
</comment>
<dbReference type="Proteomes" id="UP000285123">
    <property type="component" value="Unassembled WGS sequence"/>
</dbReference>
<dbReference type="GO" id="GO:0005524">
    <property type="term" value="F:ATP binding"/>
    <property type="evidence" value="ECO:0007669"/>
    <property type="project" value="UniProtKB-UniRule"/>
</dbReference>
<evidence type="ECO:0000256" key="7">
    <source>
        <dbReference type="ARBA" id="ARBA00022842"/>
    </source>
</evidence>
<dbReference type="PANTHER" id="PTHR43210:SF5">
    <property type="entry name" value="DETHIOBIOTIN SYNTHETASE"/>
    <property type="match status" value="1"/>
</dbReference>
<dbReference type="PIRSF" id="PIRSF006755">
    <property type="entry name" value="DTB_synth"/>
    <property type="match status" value="1"/>
</dbReference>
<feature type="binding site" evidence="8">
    <location>
        <begin position="117"/>
        <end position="120"/>
    </location>
    <ligand>
        <name>ATP</name>
        <dbReference type="ChEBI" id="CHEBI:30616"/>
    </ligand>
</feature>
<feature type="binding site" evidence="8">
    <location>
        <begin position="176"/>
        <end position="177"/>
    </location>
    <ligand>
        <name>ATP</name>
        <dbReference type="ChEBI" id="CHEBI:30616"/>
    </ligand>
</feature>
<evidence type="ECO:0000313" key="10">
    <source>
        <dbReference type="Proteomes" id="UP000285123"/>
    </source>
</evidence>
<gene>
    <name evidence="8 9" type="primary">bioD</name>
    <name evidence="9" type="ORF">SAHL_08285</name>
</gene>
<evidence type="ECO:0000256" key="8">
    <source>
        <dbReference type="HAMAP-Rule" id="MF_00336"/>
    </source>
</evidence>
<feature type="active site" evidence="8">
    <location>
        <position position="39"/>
    </location>
</feature>
<evidence type="ECO:0000256" key="3">
    <source>
        <dbReference type="ARBA" id="ARBA00022723"/>
    </source>
</evidence>
<protein>
    <recommendedName>
        <fullName evidence="8">ATP-dependent dethiobiotin synthetase BioD</fullName>
        <ecNumber evidence="8">6.3.3.3</ecNumber>
    </recommendedName>
    <alternativeName>
        <fullName evidence="8">DTB synthetase</fullName>
        <shortName evidence="8">DTBS</shortName>
    </alternativeName>
    <alternativeName>
        <fullName evidence="8">Dethiobiotin synthase</fullName>
    </alternativeName>
</protein>
<keyword evidence="1 8" id="KW-0963">Cytoplasm</keyword>
<evidence type="ECO:0000313" key="9">
    <source>
        <dbReference type="EMBL" id="ROO30182.1"/>
    </source>
</evidence>
<dbReference type="GO" id="GO:0000287">
    <property type="term" value="F:magnesium ion binding"/>
    <property type="evidence" value="ECO:0007669"/>
    <property type="project" value="UniProtKB-UniRule"/>
</dbReference>
<comment type="caution">
    <text evidence="8">Lacks conserved residue(s) required for the propagation of feature annotation.</text>
</comment>
<sequence length="236" mass="24776">MTARTLFVTGTDTEIGKTRISTALLRGLRGVGQRAVGYKPVASGCVAGAEGLRNEDALALQAAGTPGWDYDAINPYAFGPAIAPHIAAADAGATVDRAVLDAGHDALAAASDWVVVEGAGGWYVPLSDTLDFADWVAARGWPVLLVVGMRLGCVNHALLSAHAIAVRTRLVGWIANTLPPEQPRLAANLACLEARMPAPLVARVDMDPAPDFTLNPALWFARTYPQGYKTRSLPAV</sequence>
<comment type="similarity">
    <text evidence="8">Belongs to the dethiobiotin synthetase family.</text>
</comment>
<keyword evidence="6 8" id="KW-0067">ATP-binding</keyword>
<dbReference type="SUPFAM" id="SSF52540">
    <property type="entry name" value="P-loop containing nucleoside triphosphate hydrolases"/>
    <property type="match status" value="1"/>
</dbReference>
<comment type="subcellular location">
    <subcellularLocation>
        <location evidence="8">Cytoplasm</location>
    </subcellularLocation>
</comment>
<feature type="binding site" evidence="8">
    <location>
        <position position="18"/>
    </location>
    <ligand>
        <name>Mg(2+)</name>
        <dbReference type="ChEBI" id="CHEBI:18420"/>
    </ligand>
</feature>
<comment type="catalytic activity">
    <reaction evidence="8">
        <text>(7R,8S)-7,8-diammoniononanoate + CO2 + ATP = (4R,5S)-dethiobiotin + ADP + phosphate + 3 H(+)</text>
        <dbReference type="Rhea" id="RHEA:15805"/>
        <dbReference type="ChEBI" id="CHEBI:15378"/>
        <dbReference type="ChEBI" id="CHEBI:16526"/>
        <dbReference type="ChEBI" id="CHEBI:30616"/>
        <dbReference type="ChEBI" id="CHEBI:43474"/>
        <dbReference type="ChEBI" id="CHEBI:149469"/>
        <dbReference type="ChEBI" id="CHEBI:149473"/>
        <dbReference type="ChEBI" id="CHEBI:456216"/>
        <dbReference type="EC" id="6.3.3.3"/>
    </reaction>
</comment>
<dbReference type="OrthoDB" id="9802097at2"/>
<keyword evidence="7 8" id="KW-0460">Magnesium</keyword>
<evidence type="ECO:0000256" key="1">
    <source>
        <dbReference type="ARBA" id="ARBA00022490"/>
    </source>
</evidence>
<evidence type="ECO:0000256" key="4">
    <source>
        <dbReference type="ARBA" id="ARBA00022741"/>
    </source>
</evidence>
<dbReference type="PANTHER" id="PTHR43210">
    <property type="entry name" value="DETHIOBIOTIN SYNTHETASE"/>
    <property type="match status" value="1"/>
</dbReference>
<comment type="caution">
    <text evidence="9">The sequence shown here is derived from an EMBL/GenBank/DDBJ whole genome shotgun (WGS) entry which is preliminary data.</text>
</comment>
<dbReference type="AlphaFoldDB" id="A0A423PXI4"/>
<keyword evidence="2 8" id="KW-0436">Ligase</keyword>
<reference evidence="9 10" key="1">
    <citation type="submission" date="2013-10" db="EMBL/GenBank/DDBJ databases">
        <title>Salinisphaera halophila YIM 95161 Genome Sequencing.</title>
        <authorList>
            <person name="Lai Q."/>
            <person name="Li C."/>
            <person name="Shao Z."/>
        </authorList>
    </citation>
    <scope>NUCLEOTIDE SEQUENCE [LARGE SCALE GENOMIC DNA]</scope>
    <source>
        <strain evidence="9 10">YIM 95161</strain>
    </source>
</reference>
<feature type="binding site" evidence="8">
    <location>
        <position position="56"/>
    </location>
    <ligand>
        <name>Mg(2+)</name>
        <dbReference type="ChEBI" id="CHEBI:18420"/>
    </ligand>
</feature>
<dbReference type="Pfam" id="PF13500">
    <property type="entry name" value="AAA_26"/>
    <property type="match status" value="1"/>
</dbReference>
<feature type="binding site" evidence="8">
    <location>
        <position position="56"/>
    </location>
    <ligand>
        <name>ATP</name>
        <dbReference type="ChEBI" id="CHEBI:30616"/>
    </ligand>
</feature>
<dbReference type="RefSeq" id="WP_123590935.1">
    <property type="nucleotide sequence ID" value="NZ_AYKF01000077.1"/>
</dbReference>
<organism evidence="9 10">
    <name type="scientific">Salinisphaera orenii YIM 95161</name>
    <dbReference type="NCBI Taxonomy" id="1051139"/>
    <lineage>
        <taxon>Bacteria</taxon>
        <taxon>Pseudomonadati</taxon>
        <taxon>Pseudomonadota</taxon>
        <taxon>Gammaproteobacteria</taxon>
        <taxon>Salinisphaerales</taxon>
        <taxon>Salinisphaeraceae</taxon>
        <taxon>Salinisphaera</taxon>
    </lineage>
</organism>
<dbReference type="InterPro" id="IPR004472">
    <property type="entry name" value="DTB_synth_BioD"/>
</dbReference>
<comment type="subunit">
    <text evidence="8">Homodimer.</text>
</comment>
<dbReference type="GO" id="GO:0004141">
    <property type="term" value="F:dethiobiotin synthase activity"/>
    <property type="evidence" value="ECO:0007669"/>
    <property type="project" value="UniProtKB-UniRule"/>
</dbReference>
<feature type="binding site" evidence="8">
    <location>
        <position position="117"/>
    </location>
    <ligand>
        <name>Mg(2+)</name>
        <dbReference type="ChEBI" id="CHEBI:18420"/>
    </ligand>
</feature>
<dbReference type="FunFam" id="3.40.50.300:FF:000292">
    <property type="entry name" value="ATP-dependent dethiobiotin synthetase BioD"/>
    <property type="match status" value="1"/>
</dbReference>
<dbReference type="UniPathway" id="UPA00078">
    <property type="reaction ID" value="UER00161"/>
</dbReference>
<keyword evidence="5 8" id="KW-0093">Biotin biosynthesis</keyword>
<dbReference type="Gene3D" id="3.40.50.300">
    <property type="entry name" value="P-loop containing nucleotide triphosphate hydrolases"/>
    <property type="match status" value="1"/>
</dbReference>
<keyword evidence="3 8" id="KW-0479">Metal-binding</keyword>
<evidence type="ECO:0000256" key="6">
    <source>
        <dbReference type="ARBA" id="ARBA00022840"/>
    </source>
</evidence>
<dbReference type="GO" id="GO:0005829">
    <property type="term" value="C:cytosol"/>
    <property type="evidence" value="ECO:0007669"/>
    <property type="project" value="TreeGrafter"/>
</dbReference>
<accession>A0A423PXI4</accession>
<comment type="pathway">
    <text evidence="8">Cofactor biosynthesis; biotin biosynthesis; biotin from 7,8-diaminononanoate: step 1/2.</text>
</comment>
<feature type="binding site" evidence="8">
    <location>
        <position position="43"/>
    </location>
    <ligand>
        <name>substrate</name>
    </ligand>
</feature>